<name>A0ABV9I4C3_9DEIO</name>
<keyword evidence="2" id="KW-1185">Reference proteome</keyword>
<comment type="caution">
    <text evidence="1">The sequence shown here is derived from an EMBL/GenBank/DDBJ whole genome shotgun (WGS) entry which is preliminary data.</text>
</comment>
<reference evidence="2" key="1">
    <citation type="journal article" date="2019" name="Int. J. Syst. Evol. Microbiol.">
        <title>The Global Catalogue of Microorganisms (GCM) 10K type strain sequencing project: providing services to taxonomists for standard genome sequencing and annotation.</title>
        <authorList>
            <consortium name="The Broad Institute Genomics Platform"/>
            <consortium name="The Broad Institute Genome Sequencing Center for Infectious Disease"/>
            <person name="Wu L."/>
            <person name="Ma J."/>
        </authorList>
    </citation>
    <scope>NUCLEOTIDE SEQUENCE [LARGE SCALE GENOMIC DNA]</scope>
    <source>
        <strain evidence="2">CCUG 55995</strain>
    </source>
</reference>
<organism evidence="1 2">
    <name type="scientific">Deinococcus hohokamensis</name>
    <dbReference type="NCBI Taxonomy" id="309883"/>
    <lineage>
        <taxon>Bacteria</taxon>
        <taxon>Thermotogati</taxon>
        <taxon>Deinococcota</taxon>
        <taxon>Deinococci</taxon>
        <taxon>Deinococcales</taxon>
        <taxon>Deinococcaceae</taxon>
        <taxon>Deinococcus</taxon>
    </lineage>
</organism>
<sequence length="103" mass="11519">MPERHDAVLVINQDEHVNCYGVAEVLTLNDEGGALLGWVRLEFDPLPLSWLSIVSRRYLGPFILDGVLQDDWIEAEIKSSATTMSEAGVVFLDATLKDIRILH</sequence>
<gene>
    <name evidence="1" type="ORF">ACFO0D_01490</name>
</gene>
<dbReference type="Proteomes" id="UP001595952">
    <property type="component" value="Unassembled WGS sequence"/>
</dbReference>
<evidence type="ECO:0000313" key="1">
    <source>
        <dbReference type="EMBL" id="MFC4637002.1"/>
    </source>
</evidence>
<protein>
    <submittedName>
        <fullName evidence="1">Uncharacterized protein</fullName>
    </submittedName>
</protein>
<dbReference type="EMBL" id="JBHSEI010000001">
    <property type="protein sequence ID" value="MFC4637002.1"/>
    <property type="molecule type" value="Genomic_DNA"/>
</dbReference>
<dbReference type="RefSeq" id="WP_380060039.1">
    <property type="nucleotide sequence ID" value="NZ_JBHSEI010000001.1"/>
</dbReference>
<proteinExistence type="predicted"/>
<accession>A0ABV9I4C3</accession>
<evidence type="ECO:0000313" key="2">
    <source>
        <dbReference type="Proteomes" id="UP001595952"/>
    </source>
</evidence>